<comment type="caution">
    <text evidence="1">The sequence shown here is derived from an EMBL/GenBank/DDBJ whole genome shotgun (WGS) entry which is preliminary data.</text>
</comment>
<proteinExistence type="predicted"/>
<evidence type="ECO:0000313" key="1">
    <source>
        <dbReference type="EMBL" id="KAI3675406.1"/>
    </source>
</evidence>
<keyword evidence="2" id="KW-1185">Reference proteome</keyword>
<gene>
    <name evidence="1" type="ORF">L1987_84996</name>
</gene>
<sequence>MFKLCIHLQMNNEPQMKEISEKDWNQILKKGEIKKEYMDLLIMDFLAINNLPSVAEAFHQESGCPLNIQDFCHTKSQKIVKYYINDQQSDKAINLLNNNLGLSFLKDRPQLHFRLEMQKMVDLRNRRDFKGAYAFTPEFLMWADYDEFRKECYETISQLFSGDVNANTPNHLTYVMRIYCLAMDTVEEMISLQGHEPDCLIDRAVETLRLVEYELNKIVKFPNFNIDSGYPQPLPFFQGTQQWSKNVIG</sequence>
<protein>
    <submittedName>
        <fullName evidence="1">Uncharacterized protein</fullName>
    </submittedName>
</protein>
<dbReference type="EMBL" id="CM042046">
    <property type="protein sequence ID" value="KAI3675406.1"/>
    <property type="molecule type" value="Genomic_DNA"/>
</dbReference>
<reference evidence="2" key="1">
    <citation type="journal article" date="2022" name="Mol. Ecol. Resour.">
        <title>The genomes of chicory, endive, great burdock and yacon provide insights into Asteraceae palaeo-polyploidization history and plant inulin production.</title>
        <authorList>
            <person name="Fan W."/>
            <person name="Wang S."/>
            <person name="Wang H."/>
            <person name="Wang A."/>
            <person name="Jiang F."/>
            <person name="Liu H."/>
            <person name="Zhao H."/>
            <person name="Xu D."/>
            <person name="Zhang Y."/>
        </authorList>
    </citation>
    <scope>NUCLEOTIDE SEQUENCE [LARGE SCALE GENOMIC DNA]</scope>
    <source>
        <strain evidence="2">cv. Yunnan</strain>
    </source>
</reference>
<organism evidence="1 2">
    <name type="scientific">Smallanthus sonchifolius</name>
    <dbReference type="NCBI Taxonomy" id="185202"/>
    <lineage>
        <taxon>Eukaryota</taxon>
        <taxon>Viridiplantae</taxon>
        <taxon>Streptophyta</taxon>
        <taxon>Embryophyta</taxon>
        <taxon>Tracheophyta</taxon>
        <taxon>Spermatophyta</taxon>
        <taxon>Magnoliopsida</taxon>
        <taxon>eudicotyledons</taxon>
        <taxon>Gunneridae</taxon>
        <taxon>Pentapetalae</taxon>
        <taxon>asterids</taxon>
        <taxon>campanulids</taxon>
        <taxon>Asterales</taxon>
        <taxon>Asteraceae</taxon>
        <taxon>Asteroideae</taxon>
        <taxon>Heliantheae alliance</taxon>
        <taxon>Millerieae</taxon>
        <taxon>Smallanthus</taxon>
    </lineage>
</organism>
<reference evidence="1 2" key="2">
    <citation type="journal article" date="2022" name="Mol. Ecol. Resour.">
        <title>The genomes of chicory, endive, great burdock and yacon provide insights into Asteraceae paleo-polyploidization history and plant inulin production.</title>
        <authorList>
            <person name="Fan W."/>
            <person name="Wang S."/>
            <person name="Wang H."/>
            <person name="Wang A."/>
            <person name="Jiang F."/>
            <person name="Liu H."/>
            <person name="Zhao H."/>
            <person name="Xu D."/>
            <person name="Zhang Y."/>
        </authorList>
    </citation>
    <scope>NUCLEOTIDE SEQUENCE [LARGE SCALE GENOMIC DNA]</scope>
    <source>
        <strain evidence="2">cv. Yunnan</strain>
        <tissue evidence="1">Leaves</tissue>
    </source>
</reference>
<dbReference type="Proteomes" id="UP001056120">
    <property type="component" value="Linkage Group LG29"/>
</dbReference>
<accession>A0ACB8XVH6</accession>
<evidence type="ECO:0000313" key="2">
    <source>
        <dbReference type="Proteomes" id="UP001056120"/>
    </source>
</evidence>
<name>A0ACB8XVH6_9ASTR</name>